<comment type="caution">
    <text evidence="6">The sequence shown here is derived from an EMBL/GenBank/DDBJ whole genome shotgun (WGS) entry which is preliminary data.</text>
</comment>
<name>A0A3A8EJV0_9GAMM</name>
<dbReference type="GO" id="GO:0005829">
    <property type="term" value="C:cytosol"/>
    <property type="evidence" value="ECO:0007669"/>
    <property type="project" value="TreeGrafter"/>
</dbReference>
<dbReference type="EMBL" id="RAXU01000024">
    <property type="protein sequence ID" value="RKG31020.1"/>
    <property type="molecule type" value="Genomic_DNA"/>
</dbReference>
<dbReference type="GO" id="GO:0003677">
    <property type="term" value="F:DNA binding"/>
    <property type="evidence" value="ECO:0007669"/>
    <property type="project" value="UniProtKB-KW"/>
</dbReference>
<dbReference type="InterPro" id="IPR036390">
    <property type="entry name" value="WH_DNA-bd_sf"/>
</dbReference>
<dbReference type="Gene3D" id="3.40.190.290">
    <property type="match status" value="1"/>
</dbReference>
<keyword evidence="4" id="KW-0804">Transcription</keyword>
<dbReference type="SUPFAM" id="SSF46785">
    <property type="entry name" value="Winged helix' DNA-binding domain"/>
    <property type="match status" value="1"/>
</dbReference>
<dbReference type="InterPro" id="IPR005119">
    <property type="entry name" value="LysR_subst-bd"/>
</dbReference>
<dbReference type="PRINTS" id="PR00039">
    <property type="entry name" value="HTHLYSR"/>
</dbReference>
<keyword evidence="2" id="KW-0805">Transcription regulation</keyword>
<dbReference type="InterPro" id="IPR050950">
    <property type="entry name" value="HTH-type_LysR_regulators"/>
</dbReference>
<comment type="similarity">
    <text evidence="1">Belongs to the LysR transcriptional regulatory family.</text>
</comment>
<dbReference type="PANTHER" id="PTHR30419">
    <property type="entry name" value="HTH-TYPE TRANSCRIPTIONAL REGULATOR YBHD"/>
    <property type="match status" value="1"/>
</dbReference>
<evidence type="ECO:0000313" key="6">
    <source>
        <dbReference type="EMBL" id="RKG31020.1"/>
    </source>
</evidence>
<reference evidence="6 7" key="1">
    <citation type="submission" date="2018-09" db="EMBL/GenBank/DDBJ databases">
        <title>The draft genome of Acinetobacter spp. strains.</title>
        <authorList>
            <person name="Qin J."/>
            <person name="Feng Y."/>
            <person name="Zong Z."/>
        </authorList>
    </citation>
    <scope>NUCLEOTIDE SEQUENCE [LARGE SCALE GENOMIC DNA]</scope>
    <source>
        <strain evidence="6 7">WCHAc060096</strain>
    </source>
</reference>
<gene>
    <name evidence="6" type="ORF">D7V21_14750</name>
</gene>
<dbReference type="PANTHER" id="PTHR30419:SF30">
    <property type="entry name" value="LYSR FAMILY TRANSCRIPTIONAL REGULATOR"/>
    <property type="match status" value="1"/>
</dbReference>
<dbReference type="RefSeq" id="WP_120371212.1">
    <property type="nucleotide sequence ID" value="NZ_RAXU01000024.1"/>
</dbReference>
<proteinExistence type="inferred from homology"/>
<dbReference type="InterPro" id="IPR000847">
    <property type="entry name" value="LysR_HTH_N"/>
</dbReference>
<dbReference type="InterPro" id="IPR036388">
    <property type="entry name" value="WH-like_DNA-bd_sf"/>
</dbReference>
<dbReference type="Pfam" id="PF00126">
    <property type="entry name" value="HTH_1"/>
    <property type="match status" value="1"/>
</dbReference>
<dbReference type="SUPFAM" id="SSF53850">
    <property type="entry name" value="Periplasmic binding protein-like II"/>
    <property type="match status" value="1"/>
</dbReference>
<evidence type="ECO:0000256" key="4">
    <source>
        <dbReference type="ARBA" id="ARBA00023163"/>
    </source>
</evidence>
<accession>A0A3A8EJV0</accession>
<dbReference type="PROSITE" id="PS50931">
    <property type="entry name" value="HTH_LYSR"/>
    <property type="match status" value="1"/>
</dbReference>
<keyword evidence="7" id="KW-1185">Reference proteome</keyword>
<dbReference type="Gene3D" id="1.10.10.10">
    <property type="entry name" value="Winged helix-like DNA-binding domain superfamily/Winged helix DNA-binding domain"/>
    <property type="match status" value="1"/>
</dbReference>
<evidence type="ECO:0000313" key="7">
    <source>
        <dbReference type="Proteomes" id="UP000269001"/>
    </source>
</evidence>
<dbReference type="FunFam" id="1.10.10.10:FF:000001">
    <property type="entry name" value="LysR family transcriptional regulator"/>
    <property type="match status" value="1"/>
</dbReference>
<keyword evidence="3" id="KW-0238">DNA-binding</keyword>
<evidence type="ECO:0000256" key="1">
    <source>
        <dbReference type="ARBA" id="ARBA00009437"/>
    </source>
</evidence>
<protein>
    <submittedName>
        <fullName evidence="6">LysR family transcriptional regulator</fullName>
    </submittedName>
</protein>
<dbReference type="Proteomes" id="UP000269001">
    <property type="component" value="Unassembled WGS sequence"/>
</dbReference>
<dbReference type="CDD" id="cd08440">
    <property type="entry name" value="PBP2_LTTR_like_4"/>
    <property type="match status" value="1"/>
</dbReference>
<evidence type="ECO:0000259" key="5">
    <source>
        <dbReference type="PROSITE" id="PS50931"/>
    </source>
</evidence>
<dbReference type="Pfam" id="PF03466">
    <property type="entry name" value="LysR_substrate"/>
    <property type="match status" value="1"/>
</dbReference>
<organism evidence="6 7">
    <name type="scientific">Acinetobacter guerrae</name>
    <dbReference type="NCBI Taxonomy" id="1843371"/>
    <lineage>
        <taxon>Bacteria</taxon>
        <taxon>Pseudomonadati</taxon>
        <taxon>Pseudomonadota</taxon>
        <taxon>Gammaproteobacteria</taxon>
        <taxon>Moraxellales</taxon>
        <taxon>Moraxellaceae</taxon>
        <taxon>Acinetobacter</taxon>
    </lineage>
</organism>
<sequence>MTLKQLKAFLALARTLNYANASAELHLSQSALSLSIKSLEEELGGKLFKRNTRRVEMTQEGKSLIPYARKLLANWEDMENDVKQRFKLNRGTLNIASMPFVTHAILPEVIQTFSNAHPNLSFSIHDIPNEKIIENVLDGIFELGICFQPILNEQLEFKALFDEDFLALIPKTHPLASKKTITWQELYANPFITLQHPSIVRYLLEQNASRLGLVLDLKVECHQISTFSSFVALGIGVSAIPRHFQHSIDKEHNVLLEIENSHVHQAVGIIYKKETELSNISSEFIQTLSSYPYEKILQF</sequence>
<dbReference type="AlphaFoldDB" id="A0A3A8EJV0"/>
<dbReference type="GO" id="GO:0003700">
    <property type="term" value="F:DNA-binding transcription factor activity"/>
    <property type="evidence" value="ECO:0007669"/>
    <property type="project" value="InterPro"/>
</dbReference>
<feature type="domain" description="HTH lysR-type" evidence="5">
    <location>
        <begin position="1"/>
        <end position="58"/>
    </location>
</feature>
<evidence type="ECO:0000256" key="3">
    <source>
        <dbReference type="ARBA" id="ARBA00023125"/>
    </source>
</evidence>
<evidence type="ECO:0000256" key="2">
    <source>
        <dbReference type="ARBA" id="ARBA00023015"/>
    </source>
</evidence>